<dbReference type="GO" id="GO:0009103">
    <property type="term" value="P:lipopolysaccharide biosynthetic process"/>
    <property type="evidence" value="ECO:0007669"/>
    <property type="project" value="TreeGrafter"/>
</dbReference>
<dbReference type="AlphaFoldDB" id="A0A6J6U7U8"/>
<dbReference type="GO" id="GO:0016747">
    <property type="term" value="F:acyltransferase activity, transferring groups other than amino-acyl groups"/>
    <property type="evidence" value="ECO:0007669"/>
    <property type="project" value="InterPro"/>
</dbReference>
<accession>A0A6J6U7U8</accession>
<feature type="transmembrane region" description="Helical" evidence="1">
    <location>
        <begin position="288"/>
        <end position="309"/>
    </location>
</feature>
<protein>
    <submittedName>
        <fullName evidence="3">Unannotated protein</fullName>
    </submittedName>
</protein>
<dbReference type="InterPro" id="IPR050879">
    <property type="entry name" value="Acyltransferase_3"/>
</dbReference>
<feature type="domain" description="Acyltransferase 3" evidence="2">
    <location>
        <begin position="11"/>
        <end position="328"/>
    </location>
</feature>
<dbReference type="Pfam" id="PF01757">
    <property type="entry name" value="Acyl_transf_3"/>
    <property type="match status" value="1"/>
</dbReference>
<feature type="transmembrane region" description="Helical" evidence="1">
    <location>
        <begin position="198"/>
        <end position="214"/>
    </location>
</feature>
<gene>
    <name evidence="3" type="ORF">UFOPK2855_00370</name>
</gene>
<sequence>MNSAPASNHIREIDGMRAIAVLAVVLYHASIRGFNGGFFGVDVFFVISGFVITRKTLSDLSSGEFSPFEFYRRRVRRILPAVIVILFVTTFFAHKWLLPVDYMKYSETLKSVLTLTSNRQIARETNYFSPDTAFLPLAHLWSLAIEEQFYLVFPIVVFFMNTKRRLAIILIAVSAWSLISMILSSTETSAPYFSTSNRVAQLAFGGLCALFVSSKMHTELRANIKTIINAVALAVLLLLIPFYSAKQAVPSILSLVPVGLTCIFIVLPRKQIIVSALSFKPIQIIGRASFSIYLVHQPLLAFSKILIYGTPYSMPTAIEKSAMVVGCVLTGVVSWRLIEEPVRRLRGKLEIVSVVAILASAVLLYVHANRVIETGGYPKRIPASAAETLARRDIAMASAELKMVRDCAYETSFADLGTSKDNAEFQRCTNTYGPPILVAGDSHAEDLFNALSINLPERFVLGVYRHSASHAEFADELSKTITISKPNLQVILFTLEASTWIDSNIIQIDQLKIDTKVILDSAVQIQKYEKFVWLGPQIEPRIDLYGFNPLVGIVRELNTVRMSEQLSIQVDKILKRLAKKSAVAYLSKIEIVKFDYRKDFDIPEGFTYGDRTHWSTVGEKVFGKRIIDDPRIQELLK</sequence>
<feature type="transmembrane region" description="Helical" evidence="1">
    <location>
        <begin position="249"/>
        <end position="267"/>
    </location>
</feature>
<evidence type="ECO:0000256" key="1">
    <source>
        <dbReference type="SAM" id="Phobius"/>
    </source>
</evidence>
<dbReference type="PANTHER" id="PTHR23028">
    <property type="entry name" value="ACETYLTRANSFERASE"/>
    <property type="match status" value="1"/>
</dbReference>
<feature type="transmembrane region" description="Helical" evidence="1">
    <location>
        <begin position="226"/>
        <end position="243"/>
    </location>
</feature>
<keyword evidence="1" id="KW-1133">Transmembrane helix</keyword>
<reference evidence="3" key="1">
    <citation type="submission" date="2020-05" db="EMBL/GenBank/DDBJ databases">
        <authorList>
            <person name="Chiriac C."/>
            <person name="Salcher M."/>
            <person name="Ghai R."/>
            <person name="Kavagutti S V."/>
        </authorList>
    </citation>
    <scope>NUCLEOTIDE SEQUENCE</scope>
</reference>
<feature type="transmembrane region" description="Helical" evidence="1">
    <location>
        <begin position="321"/>
        <end position="338"/>
    </location>
</feature>
<feature type="transmembrane region" description="Helical" evidence="1">
    <location>
        <begin position="350"/>
        <end position="368"/>
    </location>
</feature>
<dbReference type="GO" id="GO:0016020">
    <property type="term" value="C:membrane"/>
    <property type="evidence" value="ECO:0007669"/>
    <property type="project" value="TreeGrafter"/>
</dbReference>
<dbReference type="InterPro" id="IPR002656">
    <property type="entry name" value="Acyl_transf_3_dom"/>
</dbReference>
<evidence type="ECO:0000259" key="2">
    <source>
        <dbReference type="Pfam" id="PF01757"/>
    </source>
</evidence>
<feature type="transmembrane region" description="Helical" evidence="1">
    <location>
        <begin position="166"/>
        <end position="186"/>
    </location>
</feature>
<proteinExistence type="predicted"/>
<feature type="transmembrane region" description="Helical" evidence="1">
    <location>
        <begin position="37"/>
        <end position="57"/>
    </location>
</feature>
<feature type="transmembrane region" description="Helical" evidence="1">
    <location>
        <begin position="138"/>
        <end position="159"/>
    </location>
</feature>
<keyword evidence="1" id="KW-0472">Membrane</keyword>
<dbReference type="EMBL" id="CAEZZK010000050">
    <property type="protein sequence ID" value="CAB4755298.1"/>
    <property type="molecule type" value="Genomic_DNA"/>
</dbReference>
<feature type="transmembrane region" description="Helical" evidence="1">
    <location>
        <begin position="78"/>
        <end position="97"/>
    </location>
</feature>
<keyword evidence="1" id="KW-0812">Transmembrane</keyword>
<name>A0A6J6U7U8_9ZZZZ</name>
<evidence type="ECO:0000313" key="3">
    <source>
        <dbReference type="EMBL" id="CAB4755298.1"/>
    </source>
</evidence>
<dbReference type="PANTHER" id="PTHR23028:SF53">
    <property type="entry name" value="ACYL_TRANSF_3 DOMAIN-CONTAINING PROTEIN"/>
    <property type="match status" value="1"/>
</dbReference>
<organism evidence="3">
    <name type="scientific">freshwater metagenome</name>
    <dbReference type="NCBI Taxonomy" id="449393"/>
    <lineage>
        <taxon>unclassified sequences</taxon>
        <taxon>metagenomes</taxon>
        <taxon>ecological metagenomes</taxon>
    </lineage>
</organism>